<dbReference type="Proteomes" id="UP001497493">
    <property type="component" value="Chromosome"/>
</dbReference>
<gene>
    <name evidence="2" type="ORF">MECH1_V1_1300</name>
</gene>
<dbReference type="InterPro" id="IPR036065">
    <property type="entry name" value="BolA-like_sf"/>
</dbReference>
<dbReference type="GO" id="GO:0051301">
    <property type="term" value="P:cell division"/>
    <property type="evidence" value="ECO:0007669"/>
    <property type="project" value="UniProtKB-KW"/>
</dbReference>
<comment type="similarity">
    <text evidence="1">Belongs to the BolA/IbaG family.</text>
</comment>
<dbReference type="SUPFAM" id="SSF82657">
    <property type="entry name" value="BolA-like"/>
    <property type="match status" value="1"/>
</dbReference>
<proteinExistence type="inferred from homology"/>
<keyword evidence="2" id="KW-0132">Cell division</keyword>
<protein>
    <submittedName>
        <fullName evidence="2">Cell division protein BolA</fullName>
    </submittedName>
</protein>
<dbReference type="PANTHER" id="PTHR46230:SF7">
    <property type="entry name" value="BOLA-LIKE PROTEIN 1"/>
    <property type="match status" value="1"/>
</dbReference>
<sequence>MNDRVEKIRTALQRALHPVQLEIIDDSAAHAGHPGAALSGGGHFSTLIVSEAFNGKSTVQRHQLVYQALGELMRTDIHALAIKALTPAEFQQPSQRKTDR</sequence>
<evidence type="ECO:0000313" key="2">
    <source>
        <dbReference type="EMBL" id="CAL1240076.1"/>
    </source>
</evidence>
<dbReference type="EMBL" id="OZ026884">
    <property type="protein sequence ID" value="CAL1240076.1"/>
    <property type="molecule type" value="Genomic_DNA"/>
</dbReference>
<dbReference type="Pfam" id="PF01722">
    <property type="entry name" value="BolA"/>
    <property type="match status" value="1"/>
</dbReference>
<dbReference type="RefSeq" id="WP_348759590.1">
    <property type="nucleotide sequence ID" value="NZ_OZ026884.1"/>
</dbReference>
<dbReference type="InterPro" id="IPR002634">
    <property type="entry name" value="BolA"/>
</dbReference>
<keyword evidence="2" id="KW-0131">Cell cycle</keyword>
<accession>A0ABM9NHH6</accession>
<reference evidence="2 3" key="1">
    <citation type="submission" date="2024-04" db="EMBL/GenBank/DDBJ databases">
        <authorList>
            <person name="Cremers G."/>
        </authorList>
    </citation>
    <scope>NUCLEOTIDE SEQUENCE [LARGE SCALE GENOMIC DNA]</scope>
    <source>
        <strain evidence="2">MeCH1-AG</strain>
    </source>
</reference>
<dbReference type="PIRSF" id="PIRSF003113">
    <property type="entry name" value="BolA"/>
    <property type="match status" value="1"/>
</dbReference>
<name>A0ABM9NHH6_9GAMM</name>
<dbReference type="PANTHER" id="PTHR46230">
    <property type="match status" value="1"/>
</dbReference>
<evidence type="ECO:0000313" key="3">
    <source>
        <dbReference type="Proteomes" id="UP001497493"/>
    </source>
</evidence>
<keyword evidence="3" id="KW-1185">Reference proteome</keyword>
<dbReference type="Gene3D" id="3.30.300.90">
    <property type="entry name" value="BolA-like"/>
    <property type="match status" value="1"/>
</dbReference>
<organism evidence="2 3">
    <name type="scientific">Candidatus Methylocalor cossyra</name>
    <dbReference type="NCBI Taxonomy" id="3108543"/>
    <lineage>
        <taxon>Bacteria</taxon>
        <taxon>Pseudomonadati</taxon>
        <taxon>Pseudomonadota</taxon>
        <taxon>Gammaproteobacteria</taxon>
        <taxon>Methylococcales</taxon>
        <taxon>Methylococcaceae</taxon>
        <taxon>Candidatus Methylocalor</taxon>
    </lineage>
</organism>
<evidence type="ECO:0000256" key="1">
    <source>
        <dbReference type="RuleBase" id="RU003860"/>
    </source>
</evidence>